<dbReference type="PANTHER" id="PTHR21600:SF44">
    <property type="entry name" value="RIBOSOMAL LARGE SUBUNIT PSEUDOURIDINE SYNTHASE D"/>
    <property type="match status" value="1"/>
</dbReference>
<dbReference type="Pfam" id="PF00849">
    <property type="entry name" value="PseudoU_synth_2"/>
    <property type="match status" value="1"/>
</dbReference>
<evidence type="ECO:0000256" key="2">
    <source>
        <dbReference type="ARBA" id="ARBA00010876"/>
    </source>
</evidence>
<comment type="catalytic activity">
    <reaction evidence="1">
        <text>a uridine in RNA = a pseudouridine in RNA</text>
        <dbReference type="Rhea" id="RHEA:48348"/>
        <dbReference type="Rhea" id="RHEA-COMP:12068"/>
        <dbReference type="Rhea" id="RHEA-COMP:12069"/>
        <dbReference type="ChEBI" id="CHEBI:65314"/>
        <dbReference type="ChEBI" id="CHEBI:65315"/>
    </reaction>
</comment>
<dbReference type="SMART" id="SM00363">
    <property type="entry name" value="S4"/>
    <property type="match status" value="1"/>
</dbReference>
<dbReference type="SUPFAM" id="SSF55174">
    <property type="entry name" value="Alpha-L RNA-binding motif"/>
    <property type="match status" value="1"/>
</dbReference>
<name>A0A1Q2LED7_9HELI</name>
<evidence type="ECO:0000256" key="4">
    <source>
        <dbReference type="ARBA" id="ARBA00031870"/>
    </source>
</evidence>
<evidence type="ECO:0000256" key="1">
    <source>
        <dbReference type="ARBA" id="ARBA00000073"/>
    </source>
</evidence>
<dbReference type="PROSITE" id="PS01129">
    <property type="entry name" value="PSI_RLU"/>
    <property type="match status" value="1"/>
</dbReference>
<sequence>MELLYHFCILHDYMRLDNALQEILKISRSQASQWIESNLVKMNEKNTKKSQILKKGTCIEIYTIKNTSKAINTDELIQGLDIEVIHENSDYLILNKPRNLVVHHAPSVKEVTLTDYLSAKNYELSTINGEMRFGIVHRLDKDTSGAILVAKNNASHLRFAEMLQNRTMGRIYICVINKALQHNTFVECYMGRNPNNRLKMAKLDKEKYPFARDSKSEFRKIMESKNGVFELIGVRLFSGRTHQIRVHLSTLQRYIYGDMLYSPENLKSTYKTKMLLHAQLLYFDGNVFSAKIPKDLLKFLNENFINYESKLEAFLSQWQDELRKIARN</sequence>
<dbReference type="SUPFAM" id="SSF55120">
    <property type="entry name" value="Pseudouridine synthase"/>
    <property type="match status" value="1"/>
</dbReference>
<dbReference type="Gene3D" id="3.30.2350.10">
    <property type="entry name" value="Pseudouridine synthase"/>
    <property type="match status" value="1"/>
</dbReference>
<dbReference type="InterPro" id="IPR006145">
    <property type="entry name" value="PsdUridine_synth_RsuA/RluA"/>
</dbReference>
<evidence type="ECO:0000256" key="6">
    <source>
        <dbReference type="PROSITE-ProRule" id="PRU00182"/>
    </source>
</evidence>
<comment type="similarity">
    <text evidence="2">Belongs to the pseudouridine synthase RluA family.</text>
</comment>
<dbReference type="EMBL" id="CP019645">
    <property type="protein sequence ID" value="AQQ58796.1"/>
    <property type="molecule type" value="Genomic_DNA"/>
</dbReference>
<dbReference type="CDD" id="cd00165">
    <property type="entry name" value="S4"/>
    <property type="match status" value="1"/>
</dbReference>
<accession>A0A1Q2LED7</accession>
<dbReference type="CDD" id="cd02869">
    <property type="entry name" value="PseudoU_synth_RluA_like"/>
    <property type="match status" value="1"/>
</dbReference>
<dbReference type="Gene3D" id="3.10.290.10">
    <property type="entry name" value="RNA-binding S4 domain"/>
    <property type="match status" value="1"/>
</dbReference>
<keyword evidence="3" id="KW-0413">Isomerase</keyword>
<reference evidence="8 9" key="1">
    <citation type="submission" date="2017-02" db="EMBL/GenBank/DDBJ databases">
        <title>Whole genome sequencing of Helicobacter bilis strain AAQJH.</title>
        <authorList>
            <person name="Conlan S."/>
            <person name="Thomas P.J."/>
            <person name="Mullikin J."/>
            <person name="Palmore T.N."/>
            <person name="Frank K.M."/>
            <person name="Segre J.A."/>
        </authorList>
    </citation>
    <scope>NUCLEOTIDE SEQUENCE [LARGE SCALE GENOMIC DNA]</scope>
    <source>
        <strain evidence="8 9">AAQJH</strain>
    </source>
</reference>
<dbReference type="Pfam" id="PF01479">
    <property type="entry name" value="S4"/>
    <property type="match status" value="1"/>
</dbReference>
<dbReference type="PANTHER" id="PTHR21600">
    <property type="entry name" value="MITOCHONDRIAL RNA PSEUDOURIDINE SYNTHASE"/>
    <property type="match status" value="1"/>
</dbReference>
<dbReference type="InterPro" id="IPR002942">
    <property type="entry name" value="S4_RNA-bd"/>
</dbReference>
<dbReference type="GO" id="GO:0000455">
    <property type="term" value="P:enzyme-directed rRNA pseudouridine synthesis"/>
    <property type="evidence" value="ECO:0007669"/>
    <property type="project" value="TreeGrafter"/>
</dbReference>
<dbReference type="GO" id="GO:0003723">
    <property type="term" value="F:RNA binding"/>
    <property type="evidence" value="ECO:0007669"/>
    <property type="project" value="UniProtKB-KW"/>
</dbReference>
<dbReference type="GO" id="GO:0120159">
    <property type="term" value="F:rRNA pseudouridine synthase activity"/>
    <property type="evidence" value="ECO:0007669"/>
    <property type="project" value="UniProtKB-ARBA"/>
</dbReference>
<evidence type="ECO:0000256" key="3">
    <source>
        <dbReference type="ARBA" id="ARBA00023235"/>
    </source>
</evidence>
<dbReference type="PROSITE" id="PS50889">
    <property type="entry name" value="S4"/>
    <property type="match status" value="1"/>
</dbReference>
<dbReference type="InterPro" id="IPR050188">
    <property type="entry name" value="RluA_PseudoU_synthase"/>
</dbReference>
<evidence type="ECO:0000259" key="7">
    <source>
        <dbReference type="SMART" id="SM00363"/>
    </source>
</evidence>
<dbReference type="InterPro" id="IPR036986">
    <property type="entry name" value="S4_RNA-bd_sf"/>
</dbReference>
<dbReference type="InterPro" id="IPR006224">
    <property type="entry name" value="PsdUridine_synth_RluA-like_CS"/>
</dbReference>
<protein>
    <recommendedName>
        <fullName evidence="4">RNA pseudouridylate synthase</fullName>
    </recommendedName>
    <alternativeName>
        <fullName evidence="5">RNA-uridine isomerase</fullName>
    </alternativeName>
</protein>
<dbReference type="InterPro" id="IPR020103">
    <property type="entry name" value="PsdUridine_synth_cat_dom_sf"/>
</dbReference>
<dbReference type="AlphaFoldDB" id="A0A1Q2LED7"/>
<evidence type="ECO:0000313" key="9">
    <source>
        <dbReference type="Proteomes" id="UP000188298"/>
    </source>
</evidence>
<proteinExistence type="inferred from homology"/>
<dbReference type="KEGG" id="hbl:XJ32_00335"/>
<gene>
    <name evidence="8" type="ORF">XJ32_00335</name>
</gene>
<keyword evidence="6" id="KW-0694">RNA-binding</keyword>
<organism evidence="8 9">
    <name type="scientific">Helicobacter bilis</name>
    <dbReference type="NCBI Taxonomy" id="37372"/>
    <lineage>
        <taxon>Bacteria</taxon>
        <taxon>Pseudomonadati</taxon>
        <taxon>Campylobacterota</taxon>
        <taxon>Epsilonproteobacteria</taxon>
        <taxon>Campylobacterales</taxon>
        <taxon>Helicobacteraceae</taxon>
        <taxon>Helicobacter</taxon>
    </lineage>
</organism>
<feature type="domain" description="RNA-binding S4" evidence="7">
    <location>
        <begin position="14"/>
        <end position="72"/>
    </location>
</feature>
<dbReference type="Proteomes" id="UP000188298">
    <property type="component" value="Chromosome"/>
</dbReference>
<dbReference type="RefSeq" id="WP_077387956.1">
    <property type="nucleotide sequence ID" value="NZ_CP019645.1"/>
</dbReference>
<evidence type="ECO:0000313" key="8">
    <source>
        <dbReference type="EMBL" id="AQQ58796.1"/>
    </source>
</evidence>
<evidence type="ECO:0000256" key="5">
    <source>
        <dbReference type="ARBA" id="ARBA00033164"/>
    </source>
</evidence>